<dbReference type="InterPro" id="IPR019734">
    <property type="entry name" value="TPR_rpt"/>
</dbReference>
<dbReference type="InterPro" id="IPR022764">
    <property type="entry name" value="Peptidase_S54_rhomboid_dom"/>
</dbReference>
<evidence type="ECO:0000256" key="7">
    <source>
        <dbReference type="PROSITE-ProRule" id="PRU00339"/>
    </source>
</evidence>
<proteinExistence type="inferred from homology"/>
<feature type="transmembrane region" description="Helical" evidence="8">
    <location>
        <begin position="308"/>
        <end position="326"/>
    </location>
</feature>
<feature type="transmembrane region" description="Helical" evidence="8">
    <location>
        <begin position="200"/>
        <end position="220"/>
    </location>
</feature>
<dbReference type="SMART" id="SM00028">
    <property type="entry name" value="TPR"/>
    <property type="match status" value="2"/>
</dbReference>
<evidence type="ECO:0000256" key="4">
    <source>
        <dbReference type="ARBA" id="ARBA00022801"/>
    </source>
</evidence>
<name>A0A6V7RGN4_9BACL</name>
<dbReference type="Proteomes" id="UP000521032">
    <property type="component" value="Unassembled WGS sequence"/>
</dbReference>
<feature type="repeat" description="TPR" evidence="7">
    <location>
        <begin position="392"/>
        <end position="425"/>
    </location>
</feature>
<evidence type="ECO:0000256" key="5">
    <source>
        <dbReference type="ARBA" id="ARBA00022989"/>
    </source>
</evidence>
<evidence type="ECO:0000256" key="8">
    <source>
        <dbReference type="SAM" id="Phobius"/>
    </source>
</evidence>
<dbReference type="Pfam" id="PF13181">
    <property type="entry name" value="TPR_8"/>
    <property type="match status" value="1"/>
</dbReference>
<organism evidence="10 11">
    <name type="scientific">Phocicoccus schoeneichii</name>
    <dbReference type="NCBI Taxonomy" id="1812261"/>
    <lineage>
        <taxon>Bacteria</taxon>
        <taxon>Bacillati</taxon>
        <taxon>Bacillota</taxon>
        <taxon>Bacilli</taxon>
        <taxon>Bacillales</taxon>
        <taxon>Salinicoccaceae</taxon>
        <taxon>Phocicoccus</taxon>
    </lineage>
</organism>
<comment type="similarity">
    <text evidence="2">Belongs to the peptidase S54 family.</text>
</comment>
<gene>
    <name evidence="10" type="primary">gluP</name>
    <name evidence="10" type="ORF">JEOSCH030_01215</name>
</gene>
<feature type="domain" description="Peptidase S54 rhomboid" evidence="9">
    <location>
        <begin position="191"/>
        <end position="324"/>
    </location>
</feature>
<protein>
    <submittedName>
        <fullName evidence="10">Rhomboid protease GluP</fullName>
    </submittedName>
</protein>
<feature type="transmembrane region" description="Helical" evidence="8">
    <location>
        <begin position="232"/>
        <end position="251"/>
    </location>
</feature>
<keyword evidence="10" id="KW-0645">Protease</keyword>
<dbReference type="PANTHER" id="PTHR43731:SF14">
    <property type="entry name" value="PRESENILIN-ASSOCIATED RHOMBOID-LIKE PROTEIN, MITOCHONDRIAL"/>
    <property type="match status" value="1"/>
</dbReference>
<dbReference type="Gene3D" id="1.25.40.10">
    <property type="entry name" value="Tetratricopeptide repeat domain"/>
    <property type="match status" value="1"/>
</dbReference>
<keyword evidence="6 8" id="KW-0472">Membrane</keyword>
<evidence type="ECO:0000256" key="1">
    <source>
        <dbReference type="ARBA" id="ARBA00004141"/>
    </source>
</evidence>
<evidence type="ECO:0000256" key="6">
    <source>
        <dbReference type="ARBA" id="ARBA00023136"/>
    </source>
</evidence>
<dbReference type="PROSITE" id="PS50293">
    <property type="entry name" value="TPR_REGION"/>
    <property type="match status" value="1"/>
</dbReference>
<dbReference type="PANTHER" id="PTHR43731">
    <property type="entry name" value="RHOMBOID PROTEASE"/>
    <property type="match status" value="1"/>
</dbReference>
<dbReference type="SUPFAM" id="SSF48452">
    <property type="entry name" value="TPR-like"/>
    <property type="match status" value="1"/>
</dbReference>
<dbReference type="GO" id="GO:0004252">
    <property type="term" value="F:serine-type endopeptidase activity"/>
    <property type="evidence" value="ECO:0007669"/>
    <property type="project" value="InterPro"/>
</dbReference>
<keyword evidence="11" id="KW-1185">Reference proteome</keyword>
<feature type="transmembrane region" description="Helical" evidence="8">
    <location>
        <begin position="284"/>
        <end position="302"/>
    </location>
</feature>
<dbReference type="RefSeq" id="WP_186087711.1">
    <property type="nucleotide sequence ID" value="NZ_BMDB01000001.1"/>
</dbReference>
<evidence type="ECO:0000259" key="9">
    <source>
        <dbReference type="Pfam" id="PF01694"/>
    </source>
</evidence>
<dbReference type="EMBL" id="CAJEWE010000010">
    <property type="protein sequence ID" value="CAD2077062.1"/>
    <property type="molecule type" value="Genomic_DNA"/>
</dbReference>
<dbReference type="SUPFAM" id="SSF144091">
    <property type="entry name" value="Rhomboid-like"/>
    <property type="match status" value="1"/>
</dbReference>
<dbReference type="Pfam" id="PF01694">
    <property type="entry name" value="Rhomboid"/>
    <property type="match status" value="1"/>
</dbReference>
<sequence length="474" mass="55004">MANKWQAAYEIIRYTKYVTAYYESETDTLWLKNKSTRTLMCINETPIENIHVEGITESIFSNKNSLDTIAGFNVKRVKIYYLNSAKGKRTFKSKKLRVTHYGIENIGEIILSPFYKIDTKYKKQKQNDWYKRRVLSGNPLEMYMIKSTPMTSVLIMINTLIFLMNLFYIHIKDSMHFTNQLGLTHFDVVQGEYYRLISSAFIHANVEHFLFNIFALYILGKFVESIYSHVHILITYIVTALLANVVSLTFITDSLSLGASGAVYGLLGVLVIFMLINRKINTKLIVQIALTFIVISVISSFFSNVNHYAHVGGLIYGLMLGVLFQAKRIDWKISLPVLVLLLATPIILWSVVLKHDSYQPVDEVGLKYLNEKQYDKALETVNETFQYNKETSTTYYILAKLYDISGDFEKAKENYNKSFELDPENELALKYKLYELRKANDYDSMKKLIDNIDRDHIYDDELRAIEEDMRSKGY</sequence>
<keyword evidence="4" id="KW-0378">Hydrolase</keyword>
<dbReference type="InterPro" id="IPR035952">
    <property type="entry name" value="Rhomboid-like_sf"/>
</dbReference>
<dbReference type="GO" id="GO:0016020">
    <property type="term" value="C:membrane"/>
    <property type="evidence" value="ECO:0007669"/>
    <property type="project" value="UniProtKB-SubCell"/>
</dbReference>
<keyword evidence="7" id="KW-0802">TPR repeat</keyword>
<dbReference type="InterPro" id="IPR050925">
    <property type="entry name" value="Rhomboid_protease_S54"/>
</dbReference>
<comment type="caution">
    <text evidence="10">The sequence shown here is derived from an EMBL/GenBank/DDBJ whole genome shotgun (WGS) entry which is preliminary data.</text>
</comment>
<dbReference type="PROSITE" id="PS50005">
    <property type="entry name" value="TPR"/>
    <property type="match status" value="1"/>
</dbReference>
<evidence type="ECO:0000256" key="3">
    <source>
        <dbReference type="ARBA" id="ARBA00022692"/>
    </source>
</evidence>
<feature type="transmembrane region" description="Helical" evidence="8">
    <location>
        <begin position="333"/>
        <end position="352"/>
    </location>
</feature>
<dbReference type="Gene3D" id="1.20.1540.10">
    <property type="entry name" value="Rhomboid-like"/>
    <property type="match status" value="1"/>
</dbReference>
<evidence type="ECO:0000313" key="11">
    <source>
        <dbReference type="Proteomes" id="UP000521032"/>
    </source>
</evidence>
<feature type="transmembrane region" description="Helical" evidence="8">
    <location>
        <begin position="257"/>
        <end position="277"/>
    </location>
</feature>
<dbReference type="GO" id="GO:0006508">
    <property type="term" value="P:proteolysis"/>
    <property type="evidence" value="ECO:0007669"/>
    <property type="project" value="UniProtKB-KW"/>
</dbReference>
<dbReference type="AlphaFoldDB" id="A0A6V7RGN4"/>
<feature type="transmembrane region" description="Helical" evidence="8">
    <location>
        <begin position="152"/>
        <end position="171"/>
    </location>
</feature>
<comment type="subcellular location">
    <subcellularLocation>
        <location evidence="1">Membrane</location>
        <topology evidence="1">Multi-pass membrane protein</topology>
    </subcellularLocation>
</comment>
<accession>A0A6V7RGN4</accession>
<reference evidence="10 11" key="1">
    <citation type="submission" date="2020-07" db="EMBL/GenBank/DDBJ databases">
        <authorList>
            <person name="Criscuolo A."/>
        </authorList>
    </citation>
    <scope>NUCLEOTIDE SEQUENCE [LARGE SCALE GENOMIC DNA]</scope>
    <source>
        <strain evidence="11">CIP 111030</strain>
    </source>
</reference>
<evidence type="ECO:0000256" key="2">
    <source>
        <dbReference type="ARBA" id="ARBA00009045"/>
    </source>
</evidence>
<keyword evidence="5 8" id="KW-1133">Transmembrane helix</keyword>
<evidence type="ECO:0000313" key="10">
    <source>
        <dbReference type="EMBL" id="CAD2077062.1"/>
    </source>
</evidence>
<keyword evidence="3 8" id="KW-0812">Transmembrane</keyword>
<dbReference type="InterPro" id="IPR011990">
    <property type="entry name" value="TPR-like_helical_dom_sf"/>
</dbReference>